<gene>
    <name evidence="1" type="ORF">E1283_16235</name>
</gene>
<name>A0A4R4TAR2_9ACTN</name>
<evidence type="ECO:0000313" key="2">
    <source>
        <dbReference type="Proteomes" id="UP000295345"/>
    </source>
</evidence>
<protein>
    <submittedName>
        <fullName evidence="1">Uncharacterized protein</fullName>
    </submittedName>
</protein>
<sequence length="110" mass="11847">MTLGDRVLGVLASEARETFLLALGHRLGIEARQNFLGEDASDALPRARACNEMMIVIWSQLWAGRGAGDEGYPDRDFLTALSHRAQAGDAREQLAQAVRSALLAVTAEAP</sequence>
<dbReference type="AlphaFoldDB" id="A0A4R4TAR2"/>
<reference evidence="1 2" key="1">
    <citation type="submission" date="2019-03" db="EMBL/GenBank/DDBJ databases">
        <title>Draft genome sequences of novel Actinobacteria.</title>
        <authorList>
            <person name="Sahin N."/>
            <person name="Ay H."/>
            <person name="Saygin H."/>
        </authorList>
    </citation>
    <scope>NUCLEOTIDE SEQUENCE [LARGE SCALE GENOMIC DNA]</scope>
    <source>
        <strain evidence="1 2">DSM 41900</strain>
    </source>
</reference>
<comment type="caution">
    <text evidence="1">The sequence shown here is derived from an EMBL/GenBank/DDBJ whole genome shotgun (WGS) entry which is preliminary data.</text>
</comment>
<proteinExistence type="predicted"/>
<evidence type="ECO:0000313" key="1">
    <source>
        <dbReference type="EMBL" id="TDC74280.1"/>
    </source>
</evidence>
<dbReference type="EMBL" id="SMKI01000155">
    <property type="protein sequence ID" value="TDC74280.1"/>
    <property type="molecule type" value="Genomic_DNA"/>
</dbReference>
<keyword evidence="2" id="KW-1185">Reference proteome</keyword>
<dbReference type="RefSeq" id="WP_132818758.1">
    <property type="nucleotide sequence ID" value="NZ_SMKI01000155.1"/>
</dbReference>
<organism evidence="1 2">
    <name type="scientific">Streptomyces hainanensis</name>
    <dbReference type="NCBI Taxonomy" id="402648"/>
    <lineage>
        <taxon>Bacteria</taxon>
        <taxon>Bacillati</taxon>
        <taxon>Actinomycetota</taxon>
        <taxon>Actinomycetes</taxon>
        <taxon>Kitasatosporales</taxon>
        <taxon>Streptomycetaceae</taxon>
        <taxon>Streptomyces</taxon>
    </lineage>
</organism>
<accession>A0A4R4TAR2</accession>
<dbReference type="OrthoDB" id="4244407at2"/>
<dbReference type="Proteomes" id="UP000295345">
    <property type="component" value="Unassembled WGS sequence"/>
</dbReference>